<feature type="compositionally biased region" description="Basic residues" evidence="7">
    <location>
        <begin position="527"/>
        <end position="543"/>
    </location>
</feature>
<feature type="compositionally biased region" description="Basic residues" evidence="7">
    <location>
        <begin position="332"/>
        <end position="343"/>
    </location>
</feature>
<dbReference type="Gene3D" id="1.20.1560.10">
    <property type="entry name" value="ABC transporter type 1, transmembrane domain"/>
    <property type="match status" value="1"/>
</dbReference>
<dbReference type="Pfam" id="PF00664">
    <property type="entry name" value="ABC_membrane"/>
    <property type="match status" value="1"/>
</dbReference>
<keyword evidence="2 8" id="KW-0812">Transmembrane</keyword>
<gene>
    <name evidence="11" type="ORF">KIH27_17330</name>
</gene>
<feature type="compositionally biased region" description="Basic and acidic residues" evidence="7">
    <location>
        <begin position="102"/>
        <end position="111"/>
    </location>
</feature>
<dbReference type="SMART" id="SM00382">
    <property type="entry name" value="AAA"/>
    <property type="match status" value="1"/>
</dbReference>
<feature type="compositionally biased region" description="Basic and acidic residues" evidence="7">
    <location>
        <begin position="44"/>
        <end position="53"/>
    </location>
</feature>
<proteinExistence type="predicted"/>
<dbReference type="PROSITE" id="PS00211">
    <property type="entry name" value="ABC_TRANSPORTER_1"/>
    <property type="match status" value="1"/>
</dbReference>
<protein>
    <submittedName>
        <fullName evidence="11">ATP-binding cassette domain-containing protein</fullName>
    </submittedName>
</protein>
<evidence type="ECO:0000256" key="7">
    <source>
        <dbReference type="SAM" id="MobiDB-lite"/>
    </source>
</evidence>
<feature type="region of interest" description="Disordered" evidence="7">
    <location>
        <begin position="562"/>
        <end position="581"/>
    </location>
</feature>
<keyword evidence="6 8" id="KW-0472">Membrane</keyword>
<dbReference type="CDD" id="cd18547">
    <property type="entry name" value="ABC_6TM_Tm288_like"/>
    <property type="match status" value="1"/>
</dbReference>
<dbReference type="InterPro" id="IPR039421">
    <property type="entry name" value="Type_1_exporter"/>
</dbReference>
<feature type="compositionally biased region" description="Basic and acidic residues" evidence="7">
    <location>
        <begin position="121"/>
        <end position="135"/>
    </location>
</feature>
<feature type="transmembrane region" description="Helical" evidence="8">
    <location>
        <begin position="783"/>
        <end position="802"/>
    </location>
</feature>
<feature type="compositionally biased region" description="Basic and acidic residues" evidence="7">
    <location>
        <begin position="216"/>
        <end position="242"/>
    </location>
</feature>
<feature type="domain" description="ABC transmembrane type-1" evidence="10">
    <location>
        <begin position="605"/>
        <end position="926"/>
    </location>
</feature>
<dbReference type="Pfam" id="PF00005">
    <property type="entry name" value="ABC_tran"/>
    <property type="match status" value="1"/>
</dbReference>
<comment type="caution">
    <text evidence="11">The sequence shown here is derived from an EMBL/GenBank/DDBJ whole genome shotgun (WGS) entry which is preliminary data.</text>
</comment>
<feature type="compositionally biased region" description="Basic residues" evidence="7">
    <location>
        <begin position="371"/>
        <end position="388"/>
    </location>
</feature>
<dbReference type="SUPFAM" id="SSF90123">
    <property type="entry name" value="ABC transporter transmembrane region"/>
    <property type="match status" value="1"/>
</dbReference>
<dbReference type="PANTHER" id="PTHR43394">
    <property type="entry name" value="ATP-DEPENDENT PERMEASE MDL1, MITOCHONDRIAL"/>
    <property type="match status" value="1"/>
</dbReference>
<dbReference type="InterPro" id="IPR003439">
    <property type="entry name" value="ABC_transporter-like_ATP-bd"/>
</dbReference>
<keyword evidence="4 11" id="KW-0067">ATP-binding</keyword>
<dbReference type="InterPro" id="IPR003593">
    <property type="entry name" value="AAA+_ATPase"/>
</dbReference>
<comment type="subcellular location">
    <subcellularLocation>
        <location evidence="1">Cell membrane</location>
        <topology evidence="1">Multi-pass membrane protein</topology>
    </subcellularLocation>
</comment>
<dbReference type="PROSITE" id="PS50929">
    <property type="entry name" value="ABC_TM1F"/>
    <property type="match status" value="1"/>
</dbReference>
<feature type="compositionally biased region" description="Basic residues" evidence="7">
    <location>
        <begin position="409"/>
        <end position="420"/>
    </location>
</feature>
<keyword evidence="5 8" id="KW-1133">Transmembrane helix</keyword>
<accession>A0ABS5RM12</accession>
<dbReference type="InterPro" id="IPR036640">
    <property type="entry name" value="ABC1_TM_sf"/>
</dbReference>
<evidence type="ECO:0000256" key="1">
    <source>
        <dbReference type="ARBA" id="ARBA00004651"/>
    </source>
</evidence>
<evidence type="ECO:0000256" key="3">
    <source>
        <dbReference type="ARBA" id="ARBA00022741"/>
    </source>
</evidence>
<dbReference type="InterPro" id="IPR017871">
    <property type="entry name" value="ABC_transporter-like_CS"/>
</dbReference>
<sequence>MAGRGGDGPADDQHLRLAVSADGERRDHRRRRGPRRHRRHHATGRRDARRDRAAGAVRRPRRVLRRPHRDRLRPRSAVRGVLCRHRFLRIRDHPVRGGLTADPHHQRRPPDPDAGAVECDGAGRRADHEHRRGADGRAPGRRPVLAAVGQRAGAGARQLRDHSADAALLPAHADADRQHQPGAARSAHRHPGDPRLRPRTGRASPLRRRQPGTVEHLADRRKPAGTDAARHHADHQLLQRRADLVRRTADQRRCDADRLTDRLPVLFHADPDGRADGDDDAGRAAPRVGLRRADHRGARHRTDDQRTGRPGDDAPDDRHGAVDRGRVPLPGRRPRRAARRVVHRAAGDHHRGGRQHRVGQVDTGVADRPAARRHRRFGACRRRRRARLRSGAAVGGDRPGSAAAAPVLRNRRRQPALRRPARGDGVRRATLGGAAGGRRRRFRRRAPRRPGDAGGAGRCQPVRRAAAAAGDRPGGGPPARDLPVRRRVLGAGRADRCKGPGRAGRERRGCDGHHCGAADLDGDRRRSGDRRRRRTGDRRRHPCRAAGGLPGLRRVRRLAVGDRRRRRAAVTAPPAGPTVRSRNLLPTALRLVRRLGPQRRLVASVIALSLGGIGIGVAGPRILGHATDLVFNGIIGRSLPPGLTREQAVAAARARGQDTYADMLSRMDMVPGQGIDFGAVGRTLVLALVLYLVAALMIWTQARLLNLTVQRTMLALRREVEDKVHRLPLSYFDSRQRGELLSRVTNDVDNTQASISMSISQVLSSVVTVLAVLAMMLSISPLLAGITVLSVPVTLLAVRAITRRSQRLFAAQWAATGRLNAHIEETYSGFTLVRTFGHRDWARQRFTDANDELYQASFGAQFFSGLVAPVAGLISNLGYVAVAVVGGVQVATGQITLGSIQAFIAYVRQFNQPLTNLASMYNALQSGAASAERVFEFLDEPEQSPDAPADSPAVDGVVPHGRVEFRDVTFGYRPGTPVIHDVSLNVPPGSTVAIVGPTGAGKTTLVNLLMRFYEPDSGRILIDGTEVTALDRRALRSRIGMVLQDTWLFTGTIAENIGYGRPDATEDEIVDAARAVYADRFIRTLPDGYRTRVGNDGAGISAGEKQLITIARAFLARPRLLILDEATSSVDTRTELLIQRAMRELRRDRTSFIIAHRLSTIRDADLILVLQAGRIVEQGSHDELLARHGAYWEMARES</sequence>
<evidence type="ECO:0000259" key="9">
    <source>
        <dbReference type="PROSITE" id="PS50893"/>
    </source>
</evidence>
<evidence type="ECO:0000256" key="6">
    <source>
        <dbReference type="ARBA" id="ARBA00023136"/>
    </source>
</evidence>
<feature type="compositionally biased region" description="Basic and acidic residues" evidence="7">
    <location>
        <begin position="269"/>
        <end position="282"/>
    </location>
</feature>
<feature type="region of interest" description="Disordered" evidence="7">
    <location>
        <begin position="175"/>
        <end position="242"/>
    </location>
</feature>
<feature type="compositionally biased region" description="Basic and acidic residues" evidence="7">
    <location>
        <begin position="493"/>
        <end position="526"/>
    </location>
</feature>
<feature type="compositionally biased region" description="Basic residues" evidence="7">
    <location>
        <begin position="197"/>
        <end position="210"/>
    </location>
</feature>
<keyword evidence="3" id="KW-0547">Nucleotide-binding</keyword>
<dbReference type="EMBL" id="JAHCLR010000042">
    <property type="protein sequence ID" value="MBS9535351.1"/>
    <property type="molecule type" value="Genomic_DNA"/>
</dbReference>
<name>A0ABS5RM12_9MYCO</name>
<dbReference type="Gene3D" id="3.40.50.300">
    <property type="entry name" value="P-loop containing nucleotide triphosphate hydrolases"/>
    <property type="match status" value="1"/>
</dbReference>
<dbReference type="InterPro" id="IPR027417">
    <property type="entry name" value="P-loop_NTPase"/>
</dbReference>
<feature type="compositionally biased region" description="Basic residues" evidence="7">
    <location>
        <begin position="58"/>
        <end position="71"/>
    </location>
</feature>
<feature type="compositionally biased region" description="Low complexity" evidence="7">
    <location>
        <begin position="569"/>
        <end position="580"/>
    </location>
</feature>
<feature type="compositionally biased region" description="Basic residues" evidence="7">
    <location>
        <begin position="27"/>
        <end position="43"/>
    </location>
</feature>
<dbReference type="SUPFAM" id="SSF52540">
    <property type="entry name" value="P-loop containing nucleoside triphosphate hydrolases"/>
    <property type="match status" value="1"/>
</dbReference>
<feature type="region of interest" description="Disordered" evidence="7">
    <location>
        <begin position="267"/>
        <end position="548"/>
    </location>
</feature>
<dbReference type="GO" id="GO:0005524">
    <property type="term" value="F:ATP binding"/>
    <property type="evidence" value="ECO:0007669"/>
    <property type="project" value="UniProtKB-KW"/>
</dbReference>
<dbReference type="Proteomes" id="UP001519535">
    <property type="component" value="Unassembled WGS sequence"/>
</dbReference>
<feature type="compositionally biased region" description="Basic residues" evidence="7">
    <location>
        <begin position="437"/>
        <end position="448"/>
    </location>
</feature>
<evidence type="ECO:0000256" key="8">
    <source>
        <dbReference type="SAM" id="Phobius"/>
    </source>
</evidence>
<evidence type="ECO:0000313" key="12">
    <source>
        <dbReference type="Proteomes" id="UP001519535"/>
    </source>
</evidence>
<feature type="domain" description="ABC transporter" evidence="9">
    <location>
        <begin position="963"/>
        <end position="1197"/>
    </location>
</feature>
<feature type="transmembrane region" description="Helical" evidence="8">
    <location>
        <begin position="759"/>
        <end position="777"/>
    </location>
</feature>
<evidence type="ECO:0000259" key="10">
    <source>
        <dbReference type="PROSITE" id="PS50929"/>
    </source>
</evidence>
<keyword evidence="12" id="KW-1185">Reference proteome</keyword>
<reference evidence="11 12" key="1">
    <citation type="submission" date="2021-05" db="EMBL/GenBank/DDBJ databases">
        <title>Mycobacterium acidophilum sp. nov., an extremely acid-tolerant member of the genus Mycobacterium.</title>
        <authorList>
            <person name="Xia J."/>
        </authorList>
    </citation>
    <scope>NUCLEOTIDE SEQUENCE [LARGE SCALE GENOMIC DNA]</scope>
    <source>
        <strain evidence="11 12">M1</strain>
    </source>
</reference>
<feature type="transmembrane region" description="Helical" evidence="8">
    <location>
        <begin position="679"/>
        <end position="699"/>
    </location>
</feature>
<evidence type="ECO:0000256" key="4">
    <source>
        <dbReference type="ARBA" id="ARBA00022840"/>
    </source>
</evidence>
<evidence type="ECO:0000256" key="5">
    <source>
        <dbReference type="ARBA" id="ARBA00022989"/>
    </source>
</evidence>
<feature type="region of interest" description="Disordered" evidence="7">
    <location>
        <begin position="1"/>
        <end position="71"/>
    </location>
</feature>
<dbReference type="CDD" id="cd03254">
    <property type="entry name" value="ABCC_Glucan_exporter_like"/>
    <property type="match status" value="1"/>
</dbReference>
<organism evidence="11 12">
    <name type="scientific">Mycolicibacter acidiphilus</name>
    <dbReference type="NCBI Taxonomy" id="2835306"/>
    <lineage>
        <taxon>Bacteria</taxon>
        <taxon>Bacillati</taxon>
        <taxon>Actinomycetota</taxon>
        <taxon>Actinomycetes</taxon>
        <taxon>Mycobacteriales</taxon>
        <taxon>Mycobacteriaceae</taxon>
        <taxon>Mycolicibacter</taxon>
    </lineage>
</organism>
<dbReference type="InterPro" id="IPR011527">
    <property type="entry name" value="ABC1_TM_dom"/>
</dbReference>
<evidence type="ECO:0000256" key="2">
    <source>
        <dbReference type="ARBA" id="ARBA00022692"/>
    </source>
</evidence>
<dbReference type="PANTHER" id="PTHR43394:SF1">
    <property type="entry name" value="ATP-BINDING CASSETTE SUB-FAMILY B MEMBER 10, MITOCHONDRIAL"/>
    <property type="match status" value="1"/>
</dbReference>
<feature type="compositionally biased region" description="Basic and acidic residues" evidence="7">
    <location>
        <begin position="291"/>
        <end position="326"/>
    </location>
</feature>
<evidence type="ECO:0000313" key="11">
    <source>
        <dbReference type="EMBL" id="MBS9535351.1"/>
    </source>
</evidence>
<dbReference type="PROSITE" id="PS50893">
    <property type="entry name" value="ABC_TRANSPORTER_2"/>
    <property type="match status" value="1"/>
</dbReference>
<feature type="region of interest" description="Disordered" evidence="7">
    <location>
        <begin position="94"/>
        <end position="143"/>
    </location>
</feature>